<feature type="non-terminal residue" evidence="1">
    <location>
        <position position="76"/>
    </location>
</feature>
<reference evidence="1" key="1">
    <citation type="journal article" date="2020" name="Stud. Mycol.">
        <title>101 Dothideomycetes genomes: a test case for predicting lifestyles and emergence of pathogens.</title>
        <authorList>
            <person name="Haridas S."/>
            <person name="Albert R."/>
            <person name="Binder M."/>
            <person name="Bloem J."/>
            <person name="Labutti K."/>
            <person name="Salamov A."/>
            <person name="Andreopoulos B."/>
            <person name="Baker S."/>
            <person name="Barry K."/>
            <person name="Bills G."/>
            <person name="Bluhm B."/>
            <person name="Cannon C."/>
            <person name="Castanera R."/>
            <person name="Culley D."/>
            <person name="Daum C."/>
            <person name="Ezra D."/>
            <person name="Gonzalez J."/>
            <person name="Henrissat B."/>
            <person name="Kuo A."/>
            <person name="Liang C."/>
            <person name="Lipzen A."/>
            <person name="Lutzoni F."/>
            <person name="Magnuson J."/>
            <person name="Mondo S."/>
            <person name="Nolan M."/>
            <person name="Ohm R."/>
            <person name="Pangilinan J."/>
            <person name="Park H.-J."/>
            <person name="Ramirez L."/>
            <person name="Alfaro M."/>
            <person name="Sun H."/>
            <person name="Tritt A."/>
            <person name="Yoshinaga Y."/>
            <person name="Zwiers L.-H."/>
            <person name="Turgeon B."/>
            <person name="Goodwin S."/>
            <person name="Spatafora J."/>
            <person name="Crous P."/>
            <person name="Grigoriev I."/>
        </authorList>
    </citation>
    <scope>NUCLEOTIDE SEQUENCE</scope>
    <source>
        <strain evidence="1">CBS 161.51</strain>
    </source>
</reference>
<dbReference type="EMBL" id="ML976001">
    <property type="protein sequence ID" value="KAF1946792.1"/>
    <property type="molecule type" value="Genomic_DNA"/>
</dbReference>
<proteinExistence type="predicted"/>
<protein>
    <recommendedName>
        <fullName evidence="3">Protein kinase domain-containing protein</fullName>
    </recommendedName>
</protein>
<dbReference type="Gene3D" id="1.10.510.10">
    <property type="entry name" value="Transferase(Phosphotransferase) domain 1"/>
    <property type="match status" value="1"/>
</dbReference>
<dbReference type="Proteomes" id="UP000800038">
    <property type="component" value="Unassembled WGS sequence"/>
</dbReference>
<dbReference type="OrthoDB" id="3693843at2759"/>
<evidence type="ECO:0008006" key="3">
    <source>
        <dbReference type="Google" id="ProtNLM"/>
    </source>
</evidence>
<gene>
    <name evidence="1" type="ORF">EJ02DRAFT_508334</name>
</gene>
<keyword evidence="2" id="KW-1185">Reference proteome</keyword>
<evidence type="ECO:0000313" key="2">
    <source>
        <dbReference type="Proteomes" id="UP000800038"/>
    </source>
</evidence>
<evidence type="ECO:0000313" key="1">
    <source>
        <dbReference type="EMBL" id="KAF1946792.1"/>
    </source>
</evidence>
<sequence>MYSTFIIRLRGTSKRGLPSAGSDLRYVAFMEYAAGGNLGSISNHFRDEQRDVPEPFLWVLFRNLLRALSTMEQCHL</sequence>
<name>A0A6A5T4I0_9PLEO</name>
<organism evidence="1 2">
    <name type="scientific">Clathrospora elynae</name>
    <dbReference type="NCBI Taxonomy" id="706981"/>
    <lineage>
        <taxon>Eukaryota</taxon>
        <taxon>Fungi</taxon>
        <taxon>Dikarya</taxon>
        <taxon>Ascomycota</taxon>
        <taxon>Pezizomycotina</taxon>
        <taxon>Dothideomycetes</taxon>
        <taxon>Pleosporomycetidae</taxon>
        <taxon>Pleosporales</taxon>
        <taxon>Diademaceae</taxon>
        <taxon>Clathrospora</taxon>
    </lineage>
</organism>
<dbReference type="AlphaFoldDB" id="A0A6A5T4I0"/>
<dbReference type="Gene3D" id="3.30.200.20">
    <property type="entry name" value="Phosphorylase Kinase, domain 1"/>
    <property type="match status" value="1"/>
</dbReference>
<accession>A0A6A5T4I0</accession>